<dbReference type="InterPro" id="IPR036291">
    <property type="entry name" value="NAD(P)-bd_dom_sf"/>
</dbReference>
<evidence type="ECO:0000313" key="3">
    <source>
        <dbReference type="Proteomes" id="UP000183496"/>
    </source>
</evidence>
<dbReference type="SUPFAM" id="SSF51735">
    <property type="entry name" value="NAD(P)-binding Rossmann-fold domains"/>
    <property type="match status" value="1"/>
</dbReference>
<dbReference type="AlphaFoldDB" id="A0AAJ5BCY6"/>
<dbReference type="Pfam" id="PF01370">
    <property type="entry name" value="Epimerase"/>
    <property type="match status" value="1"/>
</dbReference>
<reference evidence="2 3" key="1">
    <citation type="submission" date="2016-10" db="EMBL/GenBank/DDBJ databases">
        <authorList>
            <person name="Varghese N."/>
            <person name="Submissions S."/>
        </authorList>
    </citation>
    <scope>NUCLEOTIDE SEQUENCE [LARGE SCALE GENOMIC DNA]</scope>
    <source>
        <strain evidence="3">DSM 19823 / KCTC 23066 / CCTCC M 208030 / D25</strain>
    </source>
</reference>
<proteinExistence type="predicted"/>
<gene>
    <name evidence="2" type="ORF">SAMN04488089_102153</name>
</gene>
<dbReference type="PANTHER" id="PTHR43245:SF13">
    <property type="entry name" value="UDP-D-APIOSE_UDP-D-XYLOSE SYNTHASE 2"/>
    <property type="match status" value="1"/>
</dbReference>
<accession>A0AAJ5BCY6</accession>
<dbReference type="Proteomes" id="UP000183496">
    <property type="component" value="Unassembled WGS sequence"/>
</dbReference>
<keyword evidence="3" id="KW-1185">Reference proteome</keyword>
<dbReference type="PANTHER" id="PTHR43245">
    <property type="entry name" value="BIFUNCTIONAL POLYMYXIN RESISTANCE PROTEIN ARNA"/>
    <property type="match status" value="1"/>
</dbReference>
<organism evidence="2 3">
    <name type="scientific">Myroides profundi</name>
    <dbReference type="NCBI Taxonomy" id="480520"/>
    <lineage>
        <taxon>Bacteria</taxon>
        <taxon>Pseudomonadati</taxon>
        <taxon>Bacteroidota</taxon>
        <taxon>Flavobacteriia</taxon>
        <taxon>Flavobacteriales</taxon>
        <taxon>Flavobacteriaceae</taxon>
        <taxon>Myroides</taxon>
    </lineage>
</organism>
<dbReference type="RefSeq" id="WP_052472681.1">
    <property type="nucleotide sequence ID" value="NZ_CP010817.1"/>
</dbReference>
<dbReference type="EMBL" id="FOFY01000002">
    <property type="protein sequence ID" value="SEQ24369.1"/>
    <property type="molecule type" value="Genomic_DNA"/>
</dbReference>
<feature type="domain" description="NAD-dependent epimerase/dehydratase" evidence="1">
    <location>
        <begin position="5"/>
        <end position="238"/>
    </location>
</feature>
<evidence type="ECO:0000259" key="1">
    <source>
        <dbReference type="Pfam" id="PF01370"/>
    </source>
</evidence>
<evidence type="ECO:0000313" key="2">
    <source>
        <dbReference type="EMBL" id="SEQ24369.1"/>
    </source>
</evidence>
<sequence length="359" mass="41173">MKKKIAIIGGTGQIGYAITNFFVQRNWEVYLLCRNKNSFDSFLSLLETASLAFISNIKPIYRTRENTHTLENIASIQPDILVDLLAFTAKDAKQILSIEKHIGQYIVLSSSSVYKDRTDRTLDEASVTGFPYFSLPIKENTPTVQAGDTTYSTHKIAMEEYFLKYSNKPVTILRPCAIYGICSHHPREWWFVKRLLDKRPYIPLKFNGESTFHISSTQNIAKVIWACIGSKDYKIVNVADKSILTVKEIGEFITNQLDYKTEFVAYNSIDSKNAFIGFSPWSVAAPFTLDTSYIEQLLSNVGLELGSYQEDSKAYIKWLSSFSSENWEIHFPQLAAYSFNQFDYEKEDLLLQNFMNQKK</sequence>
<dbReference type="KEGG" id="mpw:MPR_1656"/>
<dbReference type="InterPro" id="IPR001509">
    <property type="entry name" value="Epimerase_deHydtase"/>
</dbReference>
<dbReference type="InterPro" id="IPR050177">
    <property type="entry name" value="Lipid_A_modif_metabolic_enz"/>
</dbReference>
<dbReference type="Gene3D" id="3.40.50.720">
    <property type="entry name" value="NAD(P)-binding Rossmann-like Domain"/>
    <property type="match status" value="1"/>
</dbReference>
<protein>
    <submittedName>
        <fullName evidence="2">Nucleoside-diphosphate-sugar epimerase</fullName>
    </submittedName>
</protein>
<name>A0AAJ5BCY6_MYRPR</name>
<comment type="caution">
    <text evidence="2">The sequence shown here is derived from an EMBL/GenBank/DDBJ whole genome shotgun (WGS) entry which is preliminary data.</text>
</comment>